<comment type="caution">
    <text evidence="1">The sequence shown here is derived from an EMBL/GenBank/DDBJ whole genome shotgun (WGS) entry which is preliminary data.</text>
</comment>
<dbReference type="Proteomes" id="UP000814033">
    <property type="component" value="Unassembled WGS sequence"/>
</dbReference>
<keyword evidence="2" id="KW-1185">Reference proteome</keyword>
<dbReference type="EMBL" id="MU276052">
    <property type="protein sequence ID" value="KAI0042695.1"/>
    <property type="molecule type" value="Genomic_DNA"/>
</dbReference>
<protein>
    <submittedName>
        <fullName evidence="1">Uncharacterized protein</fullName>
    </submittedName>
</protein>
<gene>
    <name evidence="1" type="ORF">FA95DRAFT_1609991</name>
</gene>
<reference evidence="1" key="1">
    <citation type="submission" date="2021-02" db="EMBL/GenBank/DDBJ databases">
        <authorList>
            <consortium name="DOE Joint Genome Institute"/>
            <person name="Ahrendt S."/>
            <person name="Looney B.P."/>
            <person name="Miyauchi S."/>
            <person name="Morin E."/>
            <person name="Drula E."/>
            <person name="Courty P.E."/>
            <person name="Chicoki N."/>
            <person name="Fauchery L."/>
            <person name="Kohler A."/>
            <person name="Kuo A."/>
            <person name="Labutti K."/>
            <person name="Pangilinan J."/>
            <person name="Lipzen A."/>
            <person name="Riley R."/>
            <person name="Andreopoulos W."/>
            <person name="He G."/>
            <person name="Johnson J."/>
            <person name="Barry K.W."/>
            <person name="Grigoriev I.V."/>
            <person name="Nagy L."/>
            <person name="Hibbett D."/>
            <person name="Henrissat B."/>
            <person name="Matheny P.B."/>
            <person name="Labbe J."/>
            <person name="Martin F."/>
        </authorList>
    </citation>
    <scope>NUCLEOTIDE SEQUENCE</scope>
    <source>
        <strain evidence="1">FP105234-sp</strain>
    </source>
</reference>
<name>A0ACB8RFA2_9AGAM</name>
<sequence length="209" mass="23097">MEFGTKDPRAKLNACRVRVTCPSLHTARPPPSRQVFIVALDVNVDIVAMSVATPTVIPRPPLFPTLLPRPPQPHPIPLPRPGRAPDRINTRRDLVQEMDDLSDEEAELEEITLDVKNRGYSFLVPIGKVLTQHEEKNDADEGSGDDDSARSSRPETPVSRSSEGEGEDEDEDEEDGADLDDEMEDMDEEPSNVTDDAEEGETDELDDAS</sequence>
<evidence type="ECO:0000313" key="2">
    <source>
        <dbReference type="Proteomes" id="UP000814033"/>
    </source>
</evidence>
<accession>A0ACB8RFA2</accession>
<organism evidence="1 2">
    <name type="scientific">Auriscalpium vulgare</name>
    <dbReference type="NCBI Taxonomy" id="40419"/>
    <lineage>
        <taxon>Eukaryota</taxon>
        <taxon>Fungi</taxon>
        <taxon>Dikarya</taxon>
        <taxon>Basidiomycota</taxon>
        <taxon>Agaricomycotina</taxon>
        <taxon>Agaricomycetes</taxon>
        <taxon>Russulales</taxon>
        <taxon>Auriscalpiaceae</taxon>
        <taxon>Auriscalpium</taxon>
    </lineage>
</organism>
<evidence type="ECO:0000313" key="1">
    <source>
        <dbReference type="EMBL" id="KAI0042695.1"/>
    </source>
</evidence>
<reference evidence="1" key="2">
    <citation type="journal article" date="2022" name="New Phytol.">
        <title>Evolutionary transition to the ectomycorrhizal habit in the genomes of a hyperdiverse lineage of mushroom-forming fungi.</title>
        <authorList>
            <person name="Looney B."/>
            <person name="Miyauchi S."/>
            <person name="Morin E."/>
            <person name="Drula E."/>
            <person name="Courty P.E."/>
            <person name="Kohler A."/>
            <person name="Kuo A."/>
            <person name="LaButti K."/>
            <person name="Pangilinan J."/>
            <person name="Lipzen A."/>
            <person name="Riley R."/>
            <person name="Andreopoulos W."/>
            <person name="He G."/>
            <person name="Johnson J."/>
            <person name="Nolan M."/>
            <person name="Tritt A."/>
            <person name="Barry K.W."/>
            <person name="Grigoriev I.V."/>
            <person name="Nagy L.G."/>
            <person name="Hibbett D."/>
            <person name="Henrissat B."/>
            <person name="Matheny P.B."/>
            <person name="Labbe J."/>
            <person name="Martin F.M."/>
        </authorList>
    </citation>
    <scope>NUCLEOTIDE SEQUENCE</scope>
    <source>
        <strain evidence="1">FP105234-sp</strain>
    </source>
</reference>
<proteinExistence type="predicted"/>